<feature type="region of interest" description="Disordered" evidence="1">
    <location>
        <begin position="63"/>
        <end position="83"/>
    </location>
</feature>
<comment type="caution">
    <text evidence="2">The sequence shown here is derived from an EMBL/GenBank/DDBJ whole genome shotgun (WGS) entry which is preliminary data.</text>
</comment>
<evidence type="ECO:0000313" key="2">
    <source>
        <dbReference type="EMBL" id="KKL26943.1"/>
    </source>
</evidence>
<organism evidence="2">
    <name type="scientific">marine sediment metagenome</name>
    <dbReference type="NCBI Taxonomy" id="412755"/>
    <lineage>
        <taxon>unclassified sequences</taxon>
        <taxon>metagenomes</taxon>
        <taxon>ecological metagenomes</taxon>
    </lineage>
</organism>
<gene>
    <name evidence="2" type="ORF">LCGC14_2390190</name>
</gene>
<protein>
    <submittedName>
        <fullName evidence="2">Uncharacterized protein</fullName>
    </submittedName>
</protein>
<evidence type="ECO:0000256" key="1">
    <source>
        <dbReference type="SAM" id="MobiDB-lite"/>
    </source>
</evidence>
<name>A0A0F9ESY2_9ZZZZ</name>
<accession>A0A0F9ESY2</accession>
<reference evidence="2" key="1">
    <citation type="journal article" date="2015" name="Nature">
        <title>Complex archaea that bridge the gap between prokaryotes and eukaryotes.</title>
        <authorList>
            <person name="Spang A."/>
            <person name="Saw J.H."/>
            <person name="Jorgensen S.L."/>
            <person name="Zaremba-Niedzwiedzka K."/>
            <person name="Martijn J."/>
            <person name="Lind A.E."/>
            <person name="van Eijk R."/>
            <person name="Schleper C."/>
            <person name="Guy L."/>
            <person name="Ettema T.J."/>
        </authorList>
    </citation>
    <scope>NUCLEOTIDE SEQUENCE</scope>
</reference>
<dbReference type="EMBL" id="LAZR01035651">
    <property type="protein sequence ID" value="KKL26943.1"/>
    <property type="molecule type" value="Genomic_DNA"/>
</dbReference>
<sequence length="83" mass="9210">MKETVLQLIQLMEAEKREKKIIPDHITGLEISQAIKTSLRQLVDEGSIHAGNTMNDYYVRSISEQPTGQVVGGDPNTESGTNR</sequence>
<proteinExistence type="predicted"/>
<dbReference type="AlphaFoldDB" id="A0A0F9ESY2"/>